<evidence type="ECO:0000256" key="1">
    <source>
        <dbReference type="ARBA" id="ARBA00022617"/>
    </source>
</evidence>
<dbReference type="InterPro" id="IPR009056">
    <property type="entry name" value="Cyt_c-like_dom"/>
</dbReference>
<proteinExistence type="predicted"/>
<evidence type="ECO:0000313" key="9">
    <source>
        <dbReference type="Proteomes" id="UP000309215"/>
    </source>
</evidence>
<sequence>MAMRPFVLTSLLLASSLVFAAGCDRSSRDVREWKSTDHDQPLGQQPGQVAARPRSSAEQGPDQSLVEIAWQRNCASCHGQRGKGDGPQGPMMRAPDLTRSDWQAQVTDEQVADVIRKGRNRMPAFSNLPDPVIVGLVGRIRANRSP</sequence>
<dbReference type="Gene3D" id="1.10.760.10">
    <property type="entry name" value="Cytochrome c-like domain"/>
    <property type="match status" value="1"/>
</dbReference>
<feature type="domain" description="Cytochrome c" evidence="7">
    <location>
        <begin position="55"/>
        <end position="144"/>
    </location>
</feature>
<evidence type="ECO:0000313" key="8">
    <source>
        <dbReference type="EMBL" id="TKD08594.1"/>
    </source>
</evidence>
<keyword evidence="3 4" id="KW-0408">Iron</keyword>
<comment type="caution">
    <text evidence="8">The sequence shown here is derived from an EMBL/GenBank/DDBJ whole genome shotgun (WGS) entry which is preliminary data.</text>
</comment>
<evidence type="ECO:0000256" key="3">
    <source>
        <dbReference type="ARBA" id="ARBA00023004"/>
    </source>
</evidence>
<dbReference type="OrthoDB" id="9791344at2"/>
<dbReference type="SUPFAM" id="SSF46626">
    <property type="entry name" value="Cytochrome c"/>
    <property type="match status" value="1"/>
</dbReference>
<dbReference type="AlphaFoldDB" id="A0A4U1JD26"/>
<dbReference type="Proteomes" id="UP000309215">
    <property type="component" value="Unassembled WGS sequence"/>
</dbReference>
<dbReference type="PROSITE" id="PS51007">
    <property type="entry name" value="CYTC"/>
    <property type="match status" value="1"/>
</dbReference>
<feature type="chain" id="PRO_5020588914" evidence="6">
    <location>
        <begin position="21"/>
        <end position="146"/>
    </location>
</feature>
<evidence type="ECO:0000256" key="6">
    <source>
        <dbReference type="SAM" id="SignalP"/>
    </source>
</evidence>
<name>A0A4U1JD26_9BACT</name>
<feature type="region of interest" description="Disordered" evidence="5">
    <location>
        <begin position="77"/>
        <end position="105"/>
    </location>
</feature>
<dbReference type="GO" id="GO:0046872">
    <property type="term" value="F:metal ion binding"/>
    <property type="evidence" value="ECO:0007669"/>
    <property type="project" value="UniProtKB-KW"/>
</dbReference>
<gene>
    <name evidence="8" type="ORF">E8A74_15025</name>
</gene>
<evidence type="ECO:0000259" key="7">
    <source>
        <dbReference type="PROSITE" id="PS51007"/>
    </source>
</evidence>
<keyword evidence="6" id="KW-0732">Signal</keyword>
<feature type="compositionally biased region" description="Basic and acidic residues" evidence="5">
    <location>
        <begin position="30"/>
        <end position="40"/>
    </location>
</feature>
<dbReference type="GO" id="GO:0020037">
    <property type="term" value="F:heme binding"/>
    <property type="evidence" value="ECO:0007669"/>
    <property type="project" value="InterPro"/>
</dbReference>
<dbReference type="PROSITE" id="PS51257">
    <property type="entry name" value="PROKAR_LIPOPROTEIN"/>
    <property type="match status" value="1"/>
</dbReference>
<feature type="region of interest" description="Disordered" evidence="5">
    <location>
        <begin position="30"/>
        <end position="63"/>
    </location>
</feature>
<organism evidence="8 9">
    <name type="scientific">Polyangium fumosum</name>
    <dbReference type="NCBI Taxonomy" id="889272"/>
    <lineage>
        <taxon>Bacteria</taxon>
        <taxon>Pseudomonadati</taxon>
        <taxon>Myxococcota</taxon>
        <taxon>Polyangia</taxon>
        <taxon>Polyangiales</taxon>
        <taxon>Polyangiaceae</taxon>
        <taxon>Polyangium</taxon>
    </lineage>
</organism>
<evidence type="ECO:0000256" key="4">
    <source>
        <dbReference type="PROSITE-ProRule" id="PRU00433"/>
    </source>
</evidence>
<accession>A0A4U1JD26</accession>
<keyword evidence="9" id="KW-1185">Reference proteome</keyword>
<evidence type="ECO:0000256" key="2">
    <source>
        <dbReference type="ARBA" id="ARBA00022723"/>
    </source>
</evidence>
<dbReference type="Pfam" id="PF13442">
    <property type="entry name" value="Cytochrome_CBB3"/>
    <property type="match status" value="1"/>
</dbReference>
<protein>
    <submittedName>
        <fullName evidence="8">Cytochrome c</fullName>
    </submittedName>
</protein>
<keyword evidence="2 4" id="KW-0479">Metal-binding</keyword>
<dbReference type="InterPro" id="IPR036909">
    <property type="entry name" value="Cyt_c-like_dom_sf"/>
</dbReference>
<feature type="signal peptide" evidence="6">
    <location>
        <begin position="1"/>
        <end position="20"/>
    </location>
</feature>
<dbReference type="EMBL" id="SSMQ01000013">
    <property type="protein sequence ID" value="TKD08594.1"/>
    <property type="molecule type" value="Genomic_DNA"/>
</dbReference>
<evidence type="ECO:0000256" key="5">
    <source>
        <dbReference type="SAM" id="MobiDB-lite"/>
    </source>
</evidence>
<keyword evidence="1 4" id="KW-0349">Heme</keyword>
<dbReference type="GO" id="GO:0009055">
    <property type="term" value="F:electron transfer activity"/>
    <property type="evidence" value="ECO:0007669"/>
    <property type="project" value="InterPro"/>
</dbReference>
<reference evidence="8 9" key="1">
    <citation type="submission" date="2019-04" db="EMBL/GenBank/DDBJ databases">
        <authorList>
            <person name="Li Y."/>
            <person name="Wang J."/>
        </authorList>
    </citation>
    <scope>NUCLEOTIDE SEQUENCE [LARGE SCALE GENOMIC DNA]</scope>
    <source>
        <strain evidence="8 9">DSM 14668</strain>
    </source>
</reference>